<dbReference type="GeneID" id="92376265"/>
<keyword evidence="3" id="KW-1185">Reference proteome</keyword>
<dbReference type="Proteomes" id="UP000195570">
    <property type="component" value="Unassembled WGS sequence"/>
</dbReference>
<dbReference type="AlphaFoldDB" id="A0A1G4IEP5"/>
<evidence type="ECO:0000313" key="3">
    <source>
        <dbReference type="Proteomes" id="UP000195570"/>
    </source>
</evidence>
<organism evidence="2 3">
    <name type="scientific">Trypanosoma equiperdum</name>
    <dbReference type="NCBI Taxonomy" id="5694"/>
    <lineage>
        <taxon>Eukaryota</taxon>
        <taxon>Discoba</taxon>
        <taxon>Euglenozoa</taxon>
        <taxon>Kinetoplastea</taxon>
        <taxon>Metakinetoplastina</taxon>
        <taxon>Trypanosomatida</taxon>
        <taxon>Trypanosomatidae</taxon>
        <taxon>Trypanosoma</taxon>
    </lineage>
</organism>
<dbReference type="EMBL" id="CZPT02001525">
    <property type="protein sequence ID" value="SCU70751.1"/>
    <property type="molecule type" value="Genomic_DNA"/>
</dbReference>
<evidence type="ECO:0000313" key="2">
    <source>
        <dbReference type="EMBL" id="SCU70751.1"/>
    </source>
</evidence>
<dbReference type="VEuPathDB" id="TriTrypDB:TEOVI_000232500"/>
<evidence type="ECO:0000256" key="1">
    <source>
        <dbReference type="SAM" id="MobiDB-lite"/>
    </source>
</evidence>
<protein>
    <submittedName>
        <fullName evidence="2">Uncharacterized protein</fullName>
    </submittedName>
</protein>
<accession>A0A1G4IEP5</accession>
<sequence>MSANAWRPLNAASKHSQFSMDLFDQWRAEQREAIADRGSDPDPAVEEAHNNFMLRQNLNAYICYKQLDEYTACLEKHNLIEHGDDRREINTRNSINEKKCRATHNAYVGCMGSRLNHETLLQNAALHSSCASHHVSLMECYNTNREVETSTEVPQCVPFYRRLIRCGLNHLWNDYWRALTNFGEAEDYHLYELSRDENKKQEFLRAITSSVEEQRNYLRTRREQEKGYFLSNPSDQVKGDTKG</sequence>
<gene>
    <name evidence="2" type="ORF">TEOVI_000232500</name>
</gene>
<name>A0A1G4IEP5_TRYEQ</name>
<comment type="caution">
    <text evidence="2">The sequence shown here is derived from an EMBL/GenBank/DDBJ whole genome shotgun (WGS) entry which is preliminary data.</text>
</comment>
<reference evidence="2" key="1">
    <citation type="submission" date="2016-09" db="EMBL/GenBank/DDBJ databases">
        <authorList>
            <person name="Hebert L."/>
            <person name="Moumen B."/>
        </authorList>
    </citation>
    <scope>NUCLEOTIDE SEQUENCE [LARGE SCALE GENOMIC DNA]</scope>
    <source>
        <strain evidence="2">OVI</strain>
    </source>
</reference>
<feature type="region of interest" description="Disordered" evidence="1">
    <location>
        <begin position="224"/>
        <end position="243"/>
    </location>
</feature>
<dbReference type="RefSeq" id="XP_067081517.1">
    <property type="nucleotide sequence ID" value="XM_067225416.1"/>
</dbReference>
<proteinExistence type="predicted"/>